<accession>A0A1B6L048</accession>
<evidence type="ECO:0000313" key="7">
    <source>
        <dbReference type="EMBL" id="JAT17030.1"/>
    </source>
</evidence>
<evidence type="ECO:0000256" key="1">
    <source>
        <dbReference type="ARBA" id="ARBA00004651"/>
    </source>
</evidence>
<keyword evidence="5 6" id="KW-0472">Membrane</keyword>
<dbReference type="GO" id="GO:0050909">
    <property type="term" value="P:sensory perception of taste"/>
    <property type="evidence" value="ECO:0007669"/>
    <property type="project" value="InterPro"/>
</dbReference>
<dbReference type="Pfam" id="PF08395">
    <property type="entry name" value="7tm_7"/>
    <property type="match status" value="1"/>
</dbReference>
<evidence type="ECO:0000256" key="5">
    <source>
        <dbReference type="ARBA" id="ARBA00023136"/>
    </source>
</evidence>
<keyword evidence="2" id="KW-1003">Cell membrane</keyword>
<evidence type="ECO:0000256" key="3">
    <source>
        <dbReference type="ARBA" id="ARBA00022692"/>
    </source>
</evidence>
<name>A0A1B6L048_9HEMI</name>
<feature type="non-terminal residue" evidence="7">
    <location>
        <position position="108"/>
    </location>
</feature>
<protein>
    <submittedName>
        <fullName evidence="7">Uncharacterized protein</fullName>
    </submittedName>
</protein>
<gene>
    <name evidence="7" type="ORF">g.53829</name>
</gene>
<sequence>KISVEEIGRFHQKLVQTIDEVNSFFGWQNVFVFARVILGTVVNPVYIVTSWTGIVAVDTSILFYVFSQSQRFLFRIIQFILIASSTTYTTSQAKKTPYHITRLLSFDL</sequence>
<dbReference type="EMBL" id="GEBQ01022947">
    <property type="protein sequence ID" value="JAT17030.1"/>
    <property type="molecule type" value="Transcribed_RNA"/>
</dbReference>
<reference evidence="7" key="1">
    <citation type="submission" date="2015-11" db="EMBL/GenBank/DDBJ databases">
        <title>De novo transcriptome assembly of four potential Pierce s Disease insect vectors from Arizona vineyards.</title>
        <authorList>
            <person name="Tassone E.E."/>
        </authorList>
    </citation>
    <scope>NUCLEOTIDE SEQUENCE</scope>
</reference>
<dbReference type="GO" id="GO:0005886">
    <property type="term" value="C:plasma membrane"/>
    <property type="evidence" value="ECO:0007669"/>
    <property type="project" value="UniProtKB-SubCell"/>
</dbReference>
<evidence type="ECO:0000256" key="6">
    <source>
        <dbReference type="SAM" id="Phobius"/>
    </source>
</evidence>
<dbReference type="AlphaFoldDB" id="A0A1B6L048"/>
<evidence type="ECO:0000256" key="2">
    <source>
        <dbReference type="ARBA" id="ARBA00022475"/>
    </source>
</evidence>
<organism evidence="7">
    <name type="scientific">Graphocephala atropunctata</name>
    <dbReference type="NCBI Taxonomy" id="36148"/>
    <lineage>
        <taxon>Eukaryota</taxon>
        <taxon>Metazoa</taxon>
        <taxon>Ecdysozoa</taxon>
        <taxon>Arthropoda</taxon>
        <taxon>Hexapoda</taxon>
        <taxon>Insecta</taxon>
        <taxon>Pterygota</taxon>
        <taxon>Neoptera</taxon>
        <taxon>Paraneoptera</taxon>
        <taxon>Hemiptera</taxon>
        <taxon>Auchenorrhyncha</taxon>
        <taxon>Membracoidea</taxon>
        <taxon>Cicadellidae</taxon>
        <taxon>Cicadellinae</taxon>
        <taxon>Cicadellini</taxon>
        <taxon>Graphocephala</taxon>
    </lineage>
</organism>
<evidence type="ECO:0000256" key="4">
    <source>
        <dbReference type="ARBA" id="ARBA00022989"/>
    </source>
</evidence>
<keyword evidence="4 6" id="KW-1133">Transmembrane helix</keyword>
<feature type="transmembrane region" description="Helical" evidence="6">
    <location>
        <begin position="45"/>
        <end position="66"/>
    </location>
</feature>
<dbReference type="InterPro" id="IPR013604">
    <property type="entry name" value="7TM_chemorcpt"/>
</dbReference>
<feature type="non-terminal residue" evidence="7">
    <location>
        <position position="1"/>
    </location>
</feature>
<keyword evidence="3 6" id="KW-0812">Transmembrane</keyword>
<proteinExistence type="predicted"/>
<comment type="subcellular location">
    <subcellularLocation>
        <location evidence="1">Cell membrane</location>
        <topology evidence="1">Multi-pass membrane protein</topology>
    </subcellularLocation>
</comment>